<name>A0A846QRK6_9BACT</name>
<dbReference type="EMBL" id="JAATJA010000001">
    <property type="protein sequence ID" value="NJB67824.1"/>
    <property type="molecule type" value="Genomic_DNA"/>
</dbReference>
<comment type="function">
    <text evidence="7">Responsible for the coupling of flagellin expression to flagellar assembly by preventing expression of the flagellin genes when a component of the middle class of proteins is defective. It negatively regulates flagellar genes by inhibiting the activity of FliA by directly binding to FliA.</text>
</comment>
<dbReference type="GO" id="GO:0044781">
    <property type="term" value="P:bacterial-type flagellum organization"/>
    <property type="evidence" value="ECO:0007669"/>
    <property type="project" value="UniProtKB-KW"/>
</dbReference>
<evidence type="ECO:0000256" key="7">
    <source>
        <dbReference type="ARBA" id="ARBA00024739"/>
    </source>
</evidence>
<dbReference type="AlphaFoldDB" id="A0A846QRK6"/>
<evidence type="ECO:0000256" key="9">
    <source>
        <dbReference type="SAM" id="MobiDB-lite"/>
    </source>
</evidence>
<reference evidence="11 12" key="1">
    <citation type="submission" date="2020-03" db="EMBL/GenBank/DDBJ databases">
        <title>Genomic Encyclopedia of Type Strains, Phase IV (KMG-IV): sequencing the most valuable type-strain genomes for metagenomic binning, comparative biology and taxonomic classification.</title>
        <authorList>
            <person name="Goeker M."/>
        </authorList>
    </citation>
    <scope>NUCLEOTIDE SEQUENCE [LARGE SCALE GENOMIC DNA]</scope>
    <source>
        <strain evidence="11 12">DSM 24233</strain>
    </source>
</reference>
<gene>
    <name evidence="11" type="ORF">GGQ74_001464</name>
</gene>
<evidence type="ECO:0000313" key="12">
    <source>
        <dbReference type="Proteomes" id="UP000580856"/>
    </source>
</evidence>
<dbReference type="InterPro" id="IPR031316">
    <property type="entry name" value="FlgM_C"/>
</dbReference>
<keyword evidence="5" id="KW-0805">Transcription regulation</keyword>
<feature type="domain" description="Anti-sigma-28 factor FlgM C-terminal" evidence="10">
    <location>
        <begin position="40"/>
        <end position="93"/>
    </location>
</feature>
<dbReference type="SUPFAM" id="SSF101498">
    <property type="entry name" value="Anti-sigma factor FlgM"/>
    <property type="match status" value="1"/>
</dbReference>
<comment type="similarity">
    <text evidence="1">Belongs to the FlgM family.</text>
</comment>
<evidence type="ECO:0000256" key="2">
    <source>
        <dbReference type="ARBA" id="ARBA00017823"/>
    </source>
</evidence>
<evidence type="ECO:0000256" key="5">
    <source>
        <dbReference type="ARBA" id="ARBA00023015"/>
    </source>
</evidence>
<dbReference type="RefSeq" id="WP_167940844.1">
    <property type="nucleotide sequence ID" value="NZ_JAATJA010000001.1"/>
</dbReference>
<protein>
    <recommendedName>
        <fullName evidence="2">Negative regulator of flagellin synthesis</fullName>
    </recommendedName>
    <alternativeName>
        <fullName evidence="8">Anti-sigma-28 factor</fullName>
    </alternativeName>
</protein>
<keyword evidence="6" id="KW-0804">Transcription</keyword>
<feature type="region of interest" description="Disordered" evidence="9">
    <location>
        <begin position="14"/>
        <end position="45"/>
    </location>
</feature>
<keyword evidence="11" id="KW-0966">Cell projection</keyword>
<keyword evidence="12" id="KW-1185">Reference proteome</keyword>
<dbReference type="Pfam" id="PF04316">
    <property type="entry name" value="FlgM"/>
    <property type="match status" value="1"/>
</dbReference>
<dbReference type="InterPro" id="IPR007412">
    <property type="entry name" value="FlgM"/>
</dbReference>
<evidence type="ECO:0000256" key="3">
    <source>
        <dbReference type="ARBA" id="ARBA00022491"/>
    </source>
</evidence>
<evidence type="ECO:0000313" key="11">
    <source>
        <dbReference type="EMBL" id="NJB67824.1"/>
    </source>
</evidence>
<dbReference type="GO" id="GO:0045892">
    <property type="term" value="P:negative regulation of DNA-templated transcription"/>
    <property type="evidence" value="ECO:0007669"/>
    <property type="project" value="InterPro"/>
</dbReference>
<keyword evidence="11" id="KW-0969">Cilium</keyword>
<evidence type="ECO:0000256" key="4">
    <source>
        <dbReference type="ARBA" id="ARBA00022795"/>
    </source>
</evidence>
<dbReference type="Proteomes" id="UP000580856">
    <property type="component" value="Unassembled WGS sequence"/>
</dbReference>
<proteinExistence type="inferred from homology"/>
<keyword evidence="11" id="KW-0282">Flagellum</keyword>
<accession>A0A846QRK6</accession>
<keyword evidence="3" id="KW-0678">Repressor</keyword>
<comment type="caution">
    <text evidence="11">The sequence shown here is derived from an EMBL/GenBank/DDBJ whole genome shotgun (WGS) entry which is preliminary data.</text>
</comment>
<dbReference type="InterPro" id="IPR035890">
    <property type="entry name" value="Anti-sigma-28_factor_FlgM_sf"/>
</dbReference>
<evidence type="ECO:0000256" key="8">
    <source>
        <dbReference type="ARBA" id="ARBA00030117"/>
    </source>
</evidence>
<evidence type="ECO:0000259" key="10">
    <source>
        <dbReference type="Pfam" id="PF04316"/>
    </source>
</evidence>
<sequence>MNIKGIGVGRTPYDQFRIQQDREREELASGVKDSTPKSRDAVSVSDGARLLSTARETAADSTGIREDKVARLKAMVQNGTYAPNGRAIAEKIVSEELDLWR</sequence>
<evidence type="ECO:0000256" key="1">
    <source>
        <dbReference type="ARBA" id="ARBA00005322"/>
    </source>
</evidence>
<evidence type="ECO:0000256" key="6">
    <source>
        <dbReference type="ARBA" id="ARBA00023163"/>
    </source>
</evidence>
<keyword evidence="4" id="KW-1005">Bacterial flagellum biogenesis</keyword>
<dbReference type="NCBIfam" id="TIGR03824">
    <property type="entry name" value="FlgM_jcvi"/>
    <property type="match status" value="1"/>
</dbReference>
<organism evidence="11 12">
    <name type="scientific">Desulfobaculum xiamenense</name>
    <dbReference type="NCBI Taxonomy" id="995050"/>
    <lineage>
        <taxon>Bacteria</taxon>
        <taxon>Pseudomonadati</taxon>
        <taxon>Thermodesulfobacteriota</taxon>
        <taxon>Desulfovibrionia</taxon>
        <taxon>Desulfovibrionales</taxon>
        <taxon>Desulfovibrionaceae</taxon>
        <taxon>Desulfobaculum</taxon>
    </lineage>
</organism>